<reference evidence="1" key="2">
    <citation type="journal article" date="2023" name="Int. J. Mol. Sci.">
        <title>De Novo Assembly and Annotation of 11 Diverse Shrub Willow (Salix) Genomes Reveals Novel Gene Organization in Sex-Linked Regions.</title>
        <authorList>
            <person name="Hyden B."/>
            <person name="Feng K."/>
            <person name="Yates T.B."/>
            <person name="Jawdy S."/>
            <person name="Cereghino C."/>
            <person name="Smart L.B."/>
            <person name="Muchero W."/>
        </authorList>
    </citation>
    <scope>NUCLEOTIDE SEQUENCE</scope>
    <source>
        <tissue evidence="1">Shoot tip</tissue>
    </source>
</reference>
<proteinExistence type="predicted"/>
<evidence type="ECO:0000313" key="2">
    <source>
        <dbReference type="Proteomes" id="UP001141253"/>
    </source>
</evidence>
<dbReference type="Proteomes" id="UP001141253">
    <property type="component" value="Chromosome 16"/>
</dbReference>
<organism evidence="1 2">
    <name type="scientific">Salix suchowensis</name>
    <dbReference type="NCBI Taxonomy" id="1278906"/>
    <lineage>
        <taxon>Eukaryota</taxon>
        <taxon>Viridiplantae</taxon>
        <taxon>Streptophyta</taxon>
        <taxon>Embryophyta</taxon>
        <taxon>Tracheophyta</taxon>
        <taxon>Spermatophyta</taxon>
        <taxon>Magnoliopsida</taxon>
        <taxon>eudicotyledons</taxon>
        <taxon>Gunneridae</taxon>
        <taxon>Pentapetalae</taxon>
        <taxon>rosids</taxon>
        <taxon>fabids</taxon>
        <taxon>Malpighiales</taxon>
        <taxon>Salicaceae</taxon>
        <taxon>Saliceae</taxon>
        <taxon>Salix</taxon>
    </lineage>
</organism>
<name>A0ABQ8ZI83_9ROSI</name>
<evidence type="ECO:0000313" key="1">
    <source>
        <dbReference type="EMBL" id="KAJ6301542.1"/>
    </source>
</evidence>
<reference evidence="1" key="1">
    <citation type="submission" date="2022-10" db="EMBL/GenBank/DDBJ databases">
        <authorList>
            <person name="Hyden B.L."/>
            <person name="Feng K."/>
            <person name="Yates T."/>
            <person name="Jawdy S."/>
            <person name="Smart L.B."/>
            <person name="Muchero W."/>
        </authorList>
    </citation>
    <scope>NUCLEOTIDE SEQUENCE</scope>
    <source>
        <tissue evidence="1">Shoot tip</tissue>
    </source>
</reference>
<gene>
    <name evidence="1" type="ORF">OIU77_015783</name>
</gene>
<protein>
    <submittedName>
        <fullName evidence="1">Uncharacterized protein</fullName>
    </submittedName>
</protein>
<sequence length="138" mass="15579">MKLPFLLPRDLEVPFILKSYRDRLVAVKEHNPHDVDGLHRESVTALCFGPLHEKIPVKSGTADVNLARDVAPIPSASIHIRRINGYVFRGATHEHERHLEEMSCCTWGRSIVASLPLAASQWMKENRGTFPGYQIMLA</sequence>
<keyword evidence="2" id="KW-1185">Reference proteome</keyword>
<accession>A0ABQ8ZI83</accession>
<comment type="caution">
    <text evidence="1">The sequence shown here is derived from an EMBL/GenBank/DDBJ whole genome shotgun (WGS) entry which is preliminary data.</text>
</comment>
<dbReference type="EMBL" id="JAPFFI010000027">
    <property type="protein sequence ID" value="KAJ6301542.1"/>
    <property type="molecule type" value="Genomic_DNA"/>
</dbReference>